<keyword evidence="2 5" id="KW-0863">Zinc-finger</keyword>
<dbReference type="Proteomes" id="UP000887159">
    <property type="component" value="Unassembled WGS sequence"/>
</dbReference>
<evidence type="ECO:0000256" key="4">
    <source>
        <dbReference type="ARBA" id="ARBA00023125"/>
    </source>
</evidence>
<dbReference type="AlphaFoldDB" id="A0A8X6WE59"/>
<evidence type="ECO:0000256" key="2">
    <source>
        <dbReference type="ARBA" id="ARBA00022771"/>
    </source>
</evidence>
<evidence type="ECO:0000259" key="6">
    <source>
        <dbReference type="PROSITE" id="PS50950"/>
    </source>
</evidence>
<accession>A0A8X6WE59</accession>
<gene>
    <name evidence="7" type="ORF">TNCV_2876711</name>
</gene>
<evidence type="ECO:0000313" key="7">
    <source>
        <dbReference type="EMBL" id="GFY32922.1"/>
    </source>
</evidence>
<proteinExistence type="predicted"/>
<dbReference type="GO" id="GO:0008270">
    <property type="term" value="F:zinc ion binding"/>
    <property type="evidence" value="ECO:0007669"/>
    <property type="project" value="UniProtKB-KW"/>
</dbReference>
<dbReference type="EMBL" id="BMAU01021406">
    <property type="protein sequence ID" value="GFY32922.1"/>
    <property type="molecule type" value="Genomic_DNA"/>
</dbReference>
<keyword evidence="1" id="KW-0479">Metal-binding</keyword>
<dbReference type="SUPFAM" id="SSF57716">
    <property type="entry name" value="Glucocorticoid receptor-like (DNA-binding domain)"/>
    <property type="match status" value="1"/>
</dbReference>
<keyword evidence="8" id="KW-1185">Reference proteome</keyword>
<keyword evidence="4 5" id="KW-0238">DNA-binding</keyword>
<reference evidence="7" key="1">
    <citation type="submission" date="2020-08" db="EMBL/GenBank/DDBJ databases">
        <title>Multicomponent nature underlies the extraordinary mechanical properties of spider dragline silk.</title>
        <authorList>
            <person name="Kono N."/>
            <person name="Nakamura H."/>
            <person name="Mori M."/>
            <person name="Yoshida Y."/>
            <person name="Ohtoshi R."/>
            <person name="Malay A.D."/>
            <person name="Moran D.A.P."/>
            <person name="Tomita M."/>
            <person name="Numata K."/>
            <person name="Arakawa K."/>
        </authorList>
    </citation>
    <scope>NUCLEOTIDE SEQUENCE</scope>
</reference>
<evidence type="ECO:0000256" key="3">
    <source>
        <dbReference type="ARBA" id="ARBA00022833"/>
    </source>
</evidence>
<evidence type="ECO:0000256" key="5">
    <source>
        <dbReference type="PROSITE-ProRule" id="PRU00309"/>
    </source>
</evidence>
<name>A0A8X6WE59_TRICX</name>
<keyword evidence="3" id="KW-0862">Zinc</keyword>
<comment type="caution">
    <text evidence="7">The sequence shown here is derived from an EMBL/GenBank/DDBJ whole genome shotgun (WGS) entry which is preliminary data.</text>
</comment>
<dbReference type="InterPro" id="IPR006612">
    <property type="entry name" value="THAP_Znf"/>
</dbReference>
<protein>
    <recommendedName>
        <fullName evidence="6">THAP-type domain-containing protein</fullName>
    </recommendedName>
</protein>
<organism evidence="7 8">
    <name type="scientific">Trichonephila clavipes</name>
    <name type="common">Golden silk orbweaver</name>
    <name type="synonym">Nephila clavipes</name>
    <dbReference type="NCBI Taxonomy" id="2585209"/>
    <lineage>
        <taxon>Eukaryota</taxon>
        <taxon>Metazoa</taxon>
        <taxon>Ecdysozoa</taxon>
        <taxon>Arthropoda</taxon>
        <taxon>Chelicerata</taxon>
        <taxon>Arachnida</taxon>
        <taxon>Araneae</taxon>
        <taxon>Araneomorphae</taxon>
        <taxon>Entelegynae</taxon>
        <taxon>Araneoidea</taxon>
        <taxon>Nephilidae</taxon>
        <taxon>Trichonephila</taxon>
    </lineage>
</organism>
<dbReference type="GO" id="GO:0003677">
    <property type="term" value="F:DNA binding"/>
    <property type="evidence" value="ECO:0007669"/>
    <property type="project" value="UniProtKB-UniRule"/>
</dbReference>
<dbReference type="PROSITE" id="PS50950">
    <property type="entry name" value="ZF_THAP"/>
    <property type="match status" value="1"/>
</dbReference>
<evidence type="ECO:0000313" key="8">
    <source>
        <dbReference type="Proteomes" id="UP000887159"/>
    </source>
</evidence>
<feature type="domain" description="THAP-type" evidence="6">
    <location>
        <begin position="9"/>
        <end position="76"/>
    </location>
</feature>
<sequence length="76" mass="8722">MSSPRNSKLGTVCSVFECSMRSDKNLLSTIKMYRFPASPSRRLQWGIALQRKNWKANPKSVFCNKHFITGKLSKDL</sequence>
<evidence type="ECO:0000256" key="1">
    <source>
        <dbReference type="ARBA" id="ARBA00022723"/>
    </source>
</evidence>
<dbReference type="Pfam" id="PF05485">
    <property type="entry name" value="THAP"/>
    <property type="match status" value="1"/>
</dbReference>